<dbReference type="OrthoDB" id="2235632at2"/>
<evidence type="ECO:0000256" key="1">
    <source>
        <dbReference type="SAM" id="MobiDB-lite"/>
    </source>
</evidence>
<dbReference type="EMBL" id="CTEN01000004">
    <property type="protein sequence ID" value="CQR25774.1"/>
    <property type="molecule type" value="Genomic_DNA"/>
</dbReference>
<dbReference type="RefSeq" id="WP_093651293.1">
    <property type="nucleotide sequence ID" value="NZ_CTEN01000004.1"/>
</dbReference>
<dbReference type="GO" id="GO:0005524">
    <property type="term" value="F:ATP binding"/>
    <property type="evidence" value="ECO:0007669"/>
    <property type="project" value="UniProtKB-KW"/>
</dbReference>
<name>A0A0E4CTH9_9STRE</name>
<proteinExistence type="predicted"/>
<organism evidence="2 3">
    <name type="scientific">Streptococcus varani</name>
    <dbReference type="NCBI Taxonomy" id="1608583"/>
    <lineage>
        <taxon>Bacteria</taxon>
        <taxon>Bacillati</taxon>
        <taxon>Bacillota</taxon>
        <taxon>Bacilli</taxon>
        <taxon>Lactobacillales</taxon>
        <taxon>Streptococcaceae</taxon>
        <taxon>Streptococcus</taxon>
    </lineage>
</organism>
<accession>A0A0E4CTH9</accession>
<dbReference type="STRING" id="1608583.BN1356_02120"/>
<feature type="compositionally biased region" description="Basic and acidic residues" evidence="1">
    <location>
        <begin position="41"/>
        <end position="63"/>
    </location>
</feature>
<evidence type="ECO:0000313" key="3">
    <source>
        <dbReference type="Proteomes" id="UP000198604"/>
    </source>
</evidence>
<dbReference type="AlphaFoldDB" id="A0A0E4CTH9"/>
<reference evidence="3" key="1">
    <citation type="submission" date="2015-03" db="EMBL/GenBank/DDBJ databases">
        <authorList>
            <person name="Urmite Genomes"/>
        </authorList>
    </citation>
    <scope>NUCLEOTIDE SEQUENCE [LARGE SCALE GENOMIC DNA]</scope>
    <source>
        <strain evidence="3">FF10</strain>
    </source>
</reference>
<sequence>MRRTVFPIVADDEPILEPSPQMSLYDESDLISNIKGHYQEKEYDWQEEPRPRRQESHVERDIPEDLLPPLFHAEPSPYSRRDRMQKTIRPAVLDAHHPDHKTQGQLAREQAREDLKKKRSAAYLKDEKPTLHSQVIKAEPTAHLVKKRNEHLTQLADRLRQTTYILADMPAVYSLDKEDRGKEVNQRKNSYDFLKKSQIYNYPERKINQERRMAQELNLTHMEEEV</sequence>
<protein>
    <submittedName>
        <fullName evidence="2">ATP-binding protein</fullName>
    </submittedName>
</protein>
<feature type="region of interest" description="Disordered" evidence="1">
    <location>
        <begin position="41"/>
        <end position="118"/>
    </location>
</feature>
<keyword evidence="3" id="KW-1185">Reference proteome</keyword>
<dbReference type="Proteomes" id="UP000198604">
    <property type="component" value="Unassembled WGS sequence"/>
</dbReference>
<evidence type="ECO:0000313" key="2">
    <source>
        <dbReference type="EMBL" id="CQR25774.1"/>
    </source>
</evidence>
<keyword evidence="2" id="KW-0067">ATP-binding</keyword>
<gene>
    <name evidence="2" type="ORF">BN1356_02120</name>
</gene>
<keyword evidence="2" id="KW-0547">Nucleotide-binding</keyword>